<dbReference type="InterPro" id="IPR014710">
    <property type="entry name" value="RmlC-like_jellyroll"/>
</dbReference>
<gene>
    <name evidence="2" type="ORF">ACFOGJ_10565</name>
</gene>
<feature type="domain" description="ChrR-like cupin" evidence="1">
    <location>
        <begin position="12"/>
        <end position="115"/>
    </location>
</feature>
<keyword evidence="2" id="KW-0223">Dioxygenase</keyword>
<reference evidence="3" key="1">
    <citation type="journal article" date="2019" name="Int. J. Syst. Evol. Microbiol.">
        <title>The Global Catalogue of Microorganisms (GCM) 10K type strain sequencing project: providing services to taxonomists for standard genome sequencing and annotation.</title>
        <authorList>
            <consortium name="The Broad Institute Genomics Platform"/>
            <consortium name="The Broad Institute Genome Sequencing Center for Infectious Disease"/>
            <person name="Wu L."/>
            <person name="Ma J."/>
        </authorList>
    </citation>
    <scope>NUCLEOTIDE SEQUENCE [LARGE SCALE GENOMIC DNA]</scope>
    <source>
        <strain evidence="3">KCTC 42964</strain>
    </source>
</reference>
<dbReference type="CDD" id="cd20302">
    <property type="entry name" value="cupin_DAD"/>
    <property type="match status" value="1"/>
</dbReference>
<proteinExistence type="predicted"/>
<evidence type="ECO:0000313" key="2">
    <source>
        <dbReference type="EMBL" id="MFC3227676.1"/>
    </source>
</evidence>
<dbReference type="SUPFAM" id="SSF51182">
    <property type="entry name" value="RmlC-like cupins"/>
    <property type="match status" value="1"/>
</dbReference>
<dbReference type="GO" id="GO:0051213">
    <property type="term" value="F:dioxygenase activity"/>
    <property type="evidence" value="ECO:0007669"/>
    <property type="project" value="UniProtKB-KW"/>
</dbReference>
<sequence>MNIATTTDDNPADILCRADDIAWIGFAPGIDYKVLRTSAETGTWTVMFRCAKGTEFPPHYHHGAGEYLMTKGVMDYRAGTAKAGDYGYEPLGVYHESTRFLEDSELLFTNHGPVAFVNPDMSIQMLLDWKFFADAAAQQKAAA</sequence>
<evidence type="ECO:0000259" key="1">
    <source>
        <dbReference type="Pfam" id="PF12973"/>
    </source>
</evidence>
<dbReference type="Pfam" id="PF12973">
    <property type="entry name" value="Cupin_7"/>
    <property type="match status" value="1"/>
</dbReference>
<organism evidence="2 3">
    <name type="scientific">Marinibaculum pumilum</name>
    <dbReference type="NCBI Taxonomy" id="1766165"/>
    <lineage>
        <taxon>Bacteria</taxon>
        <taxon>Pseudomonadati</taxon>
        <taxon>Pseudomonadota</taxon>
        <taxon>Alphaproteobacteria</taxon>
        <taxon>Rhodospirillales</taxon>
        <taxon>Rhodospirillaceae</taxon>
        <taxon>Marinibaculum</taxon>
    </lineage>
</organism>
<protein>
    <submittedName>
        <fullName evidence="2">2,4'-dihydroxyacetophenone dioxygenase family protein</fullName>
    </submittedName>
</protein>
<evidence type="ECO:0000313" key="3">
    <source>
        <dbReference type="Proteomes" id="UP001595528"/>
    </source>
</evidence>
<dbReference type="RefSeq" id="WP_379900044.1">
    <property type="nucleotide sequence ID" value="NZ_JBHRTR010000025.1"/>
</dbReference>
<dbReference type="InterPro" id="IPR025979">
    <property type="entry name" value="ChrR-like_cupin_dom"/>
</dbReference>
<name>A0ABV7KZY5_9PROT</name>
<comment type="caution">
    <text evidence="2">The sequence shown here is derived from an EMBL/GenBank/DDBJ whole genome shotgun (WGS) entry which is preliminary data.</text>
</comment>
<dbReference type="Gene3D" id="2.60.120.10">
    <property type="entry name" value="Jelly Rolls"/>
    <property type="match status" value="1"/>
</dbReference>
<dbReference type="Proteomes" id="UP001595528">
    <property type="component" value="Unassembled WGS sequence"/>
</dbReference>
<dbReference type="InterPro" id="IPR011051">
    <property type="entry name" value="RmlC_Cupin_sf"/>
</dbReference>
<accession>A0ABV7KZY5</accession>
<keyword evidence="2" id="KW-0560">Oxidoreductase</keyword>
<dbReference type="EMBL" id="JBHRTR010000025">
    <property type="protein sequence ID" value="MFC3227676.1"/>
    <property type="molecule type" value="Genomic_DNA"/>
</dbReference>
<keyword evidence="3" id="KW-1185">Reference proteome</keyword>